<feature type="region of interest" description="Disordered" evidence="1">
    <location>
        <begin position="24"/>
        <end position="45"/>
    </location>
</feature>
<keyword evidence="4" id="KW-1185">Reference proteome</keyword>
<evidence type="ECO:0000313" key="4">
    <source>
        <dbReference type="Proteomes" id="UP000265520"/>
    </source>
</evidence>
<evidence type="ECO:0000313" key="3">
    <source>
        <dbReference type="EMBL" id="MCI45115.1"/>
    </source>
</evidence>
<evidence type="ECO:0000256" key="1">
    <source>
        <dbReference type="SAM" id="MobiDB-lite"/>
    </source>
</evidence>
<proteinExistence type="predicted"/>
<sequence length="45" mass="5214">MLFGFVEIVVVTALQLVVFQHLEEEDEEEEECSPYREEGGNLRSI</sequence>
<evidence type="ECO:0000256" key="2">
    <source>
        <dbReference type="SAM" id="SignalP"/>
    </source>
</evidence>
<feature type="signal peptide" evidence="2">
    <location>
        <begin position="1"/>
        <end position="19"/>
    </location>
</feature>
<feature type="compositionally biased region" description="Basic and acidic residues" evidence="1">
    <location>
        <begin position="33"/>
        <end position="45"/>
    </location>
</feature>
<protein>
    <submittedName>
        <fullName evidence="3">Uncharacterized protein</fullName>
    </submittedName>
</protein>
<dbReference type="Proteomes" id="UP000265520">
    <property type="component" value="Unassembled WGS sequence"/>
</dbReference>
<accession>A0A392SB60</accession>
<dbReference type="EMBL" id="LXQA010339752">
    <property type="protein sequence ID" value="MCI45115.1"/>
    <property type="molecule type" value="Genomic_DNA"/>
</dbReference>
<dbReference type="AlphaFoldDB" id="A0A392SB60"/>
<keyword evidence="2" id="KW-0732">Signal</keyword>
<reference evidence="3 4" key="1">
    <citation type="journal article" date="2018" name="Front. Plant Sci.">
        <title>Red Clover (Trifolium pratense) and Zigzag Clover (T. medium) - A Picture of Genomic Similarities and Differences.</title>
        <authorList>
            <person name="Dluhosova J."/>
            <person name="Istvanek J."/>
            <person name="Nedelnik J."/>
            <person name="Repkova J."/>
        </authorList>
    </citation>
    <scope>NUCLEOTIDE SEQUENCE [LARGE SCALE GENOMIC DNA]</scope>
    <source>
        <strain evidence="4">cv. 10/8</strain>
        <tissue evidence="3">Leaf</tissue>
    </source>
</reference>
<feature type="non-terminal residue" evidence="3">
    <location>
        <position position="45"/>
    </location>
</feature>
<feature type="chain" id="PRO_5017433895" evidence="2">
    <location>
        <begin position="20"/>
        <end position="45"/>
    </location>
</feature>
<organism evidence="3 4">
    <name type="scientific">Trifolium medium</name>
    <dbReference type="NCBI Taxonomy" id="97028"/>
    <lineage>
        <taxon>Eukaryota</taxon>
        <taxon>Viridiplantae</taxon>
        <taxon>Streptophyta</taxon>
        <taxon>Embryophyta</taxon>
        <taxon>Tracheophyta</taxon>
        <taxon>Spermatophyta</taxon>
        <taxon>Magnoliopsida</taxon>
        <taxon>eudicotyledons</taxon>
        <taxon>Gunneridae</taxon>
        <taxon>Pentapetalae</taxon>
        <taxon>rosids</taxon>
        <taxon>fabids</taxon>
        <taxon>Fabales</taxon>
        <taxon>Fabaceae</taxon>
        <taxon>Papilionoideae</taxon>
        <taxon>50 kb inversion clade</taxon>
        <taxon>NPAAA clade</taxon>
        <taxon>Hologalegina</taxon>
        <taxon>IRL clade</taxon>
        <taxon>Trifolieae</taxon>
        <taxon>Trifolium</taxon>
    </lineage>
</organism>
<name>A0A392SB60_9FABA</name>
<comment type="caution">
    <text evidence="3">The sequence shown here is derived from an EMBL/GenBank/DDBJ whole genome shotgun (WGS) entry which is preliminary data.</text>
</comment>